<organism evidence="1 2">
    <name type="scientific">Ignelater luminosus</name>
    <name type="common">Cucubano</name>
    <name type="synonym">Pyrophorus luminosus</name>
    <dbReference type="NCBI Taxonomy" id="2038154"/>
    <lineage>
        <taxon>Eukaryota</taxon>
        <taxon>Metazoa</taxon>
        <taxon>Ecdysozoa</taxon>
        <taxon>Arthropoda</taxon>
        <taxon>Hexapoda</taxon>
        <taxon>Insecta</taxon>
        <taxon>Pterygota</taxon>
        <taxon>Neoptera</taxon>
        <taxon>Endopterygota</taxon>
        <taxon>Coleoptera</taxon>
        <taxon>Polyphaga</taxon>
        <taxon>Elateriformia</taxon>
        <taxon>Elateroidea</taxon>
        <taxon>Elateridae</taxon>
        <taxon>Agrypninae</taxon>
        <taxon>Pyrophorini</taxon>
        <taxon>Ignelater</taxon>
    </lineage>
</organism>
<name>A0A8K0G6W1_IGNLU</name>
<dbReference type="EMBL" id="VTPC01082041">
    <property type="protein sequence ID" value="KAF2887728.1"/>
    <property type="molecule type" value="Genomic_DNA"/>
</dbReference>
<keyword evidence="2" id="KW-1185">Reference proteome</keyword>
<dbReference type="Proteomes" id="UP000801492">
    <property type="component" value="Unassembled WGS sequence"/>
</dbReference>
<sequence>MDGFKFGDLDLKKRYLDIVPFHQNVGKLRHFIDGGLSQPQLLKDQLKGIEKSFIDKLNEAAENFTNQIAVIFFSEKDLSLVEKKPKMKQQTNYKNNKGRKSLIVRTNKKYFSKAFLKLTQETFNVALKISELALVNFNVSIKPSKPKIASLKIAIEGLKLALVCLEAENANK</sequence>
<dbReference type="OrthoDB" id="10623005at2759"/>
<evidence type="ECO:0000313" key="1">
    <source>
        <dbReference type="EMBL" id="KAF2887728.1"/>
    </source>
</evidence>
<proteinExistence type="predicted"/>
<protein>
    <submittedName>
        <fullName evidence="1">Uncharacterized protein</fullName>
    </submittedName>
</protein>
<evidence type="ECO:0000313" key="2">
    <source>
        <dbReference type="Proteomes" id="UP000801492"/>
    </source>
</evidence>
<gene>
    <name evidence="1" type="ORF">ILUMI_18445</name>
</gene>
<comment type="caution">
    <text evidence="1">The sequence shown here is derived from an EMBL/GenBank/DDBJ whole genome shotgun (WGS) entry which is preliminary data.</text>
</comment>
<accession>A0A8K0G6W1</accession>
<reference evidence="1" key="1">
    <citation type="submission" date="2019-08" db="EMBL/GenBank/DDBJ databases">
        <title>The genome of the North American firefly Photinus pyralis.</title>
        <authorList>
            <consortium name="Photinus pyralis genome working group"/>
            <person name="Fallon T.R."/>
            <person name="Sander Lower S.E."/>
            <person name="Weng J.-K."/>
        </authorList>
    </citation>
    <scope>NUCLEOTIDE SEQUENCE</scope>
    <source>
        <strain evidence="1">TRF0915ILg1</strain>
        <tissue evidence="1">Whole body</tissue>
    </source>
</reference>
<dbReference type="AlphaFoldDB" id="A0A8K0G6W1"/>